<dbReference type="InterPro" id="IPR054156">
    <property type="entry name" value="YxaF_TetR_C"/>
</dbReference>
<keyword evidence="2" id="KW-0804">Transcription</keyword>
<dbReference type="Pfam" id="PF21993">
    <property type="entry name" value="TetR_C_13_2"/>
    <property type="match status" value="1"/>
</dbReference>
<evidence type="ECO:0000259" key="3">
    <source>
        <dbReference type="Pfam" id="PF21993"/>
    </source>
</evidence>
<name>A0ABP6L7U5_9ACTN</name>
<evidence type="ECO:0000313" key="4">
    <source>
        <dbReference type="EMBL" id="GAA3032787.1"/>
    </source>
</evidence>
<comment type="caution">
    <text evidence="4">The sequence shown here is derived from an EMBL/GenBank/DDBJ whole genome shotgun (WGS) entry which is preliminary data.</text>
</comment>
<feature type="domain" description="Transcriptional regulator LmrA/YxaF-like C-terminal" evidence="3">
    <location>
        <begin position="96"/>
        <end position="191"/>
    </location>
</feature>
<dbReference type="InterPro" id="IPR009057">
    <property type="entry name" value="Homeodomain-like_sf"/>
</dbReference>
<dbReference type="PANTHER" id="PTHR47506:SF3">
    <property type="entry name" value="HTH-TYPE TRANSCRIPTIONAL REGULATOR LMRA"/>
    <property type="match status" value="1"/>
</dbReference>
<dbReference type="EMBL" id="BAAAVS010000019">
    <property type="protein sequence ID" value="GAA3032787.1"/>
    <property type="molecule type" value="Genomic_DNA"/>
</dbReference>
<sequence>MLCNIAYLYDHQEAQVGARTDTRQRMVTGAALLIGERGVAGTSIAGVLEQSRSPRGSVGFHFPGGRAELLSDALRWVGGLVSARLREGVEQGVAPTDLYRAICEQYRDQLADTEYTAGCPIGAAAQEAYADDDLGPVVAEIVGEWVSLLTEALVRAGHRPDEAGDIALLCVSSLEGAIMMARVTSSPRPLALTLAAMTPLLAAPDATGN</sequence>
<dbReference type="Gene3D" id="1.10.357.10">
    <property type="entry name" value="Tetracycline Repressor, domain 2"/>
    <property type="match status" value="1"/>
</dbReference>
<gene>
    <name evidence="4" type="ORF">GCM10010528_12450</name>
</gene>
<proteinExistence type="predicted"/>
<evidence type="ECO:0000256" key="2">
    <source>
        <dbReference type="ARBA" id="ARBA00023163"/>
    </source>
</evidence>
<evidence type="ECO:0000313" key="5">
    <source>
        <dbReference type="Proteomes" id="UP001501035"/>
    </source>
</evidence>
<evidence type="ECO:0000256" key="1">
    <source>
        <dbReference type="ARBA" id="ARBA00023015"/>
    </source>
</evidence>
<dbReference type="PANTHER" id="PTHR47506">
    <property type="entry name" value="TRANSCRIPTIONAL REGULATORY PROTEIN"/>
    <property type="match status" value="1"/>
</dbReference>
<accession>A0ABP6L7U5</accession>
<keyword evidence="1" id="KW-0805">Transcription regulation</keyword>
<dbReference type="InterPro" id="IPR036271">
    <property type="entry name" value="Tet_transcr_reg_TetR-rel_C_sf"/>
</dbReference>
<organism evidence="4 5">
    <name type="scientific">Gordonia defluvii</name>
    <dbReference type="NCBI Taxonomy" id="283718"/>
    <lineage>
        <taxon>Bacteria</taxon>
        <taxon>Bacillati</taxon>
        <taxon>Actinomycetota</taxon>
        <taxon>Actinomycetes</taxon>
        <taxon>Mycobacteriales</taxon>
        <taxon>Gordoniaceae</taxon>
        <taxon>Gordonia</taxon>
    </lineage>
</organism>
<dbReference type="Proteomes" id="UP001501035">
    <property type="component" value="Unassembled WGS sequence"/>
</dbReference>
<dbReference type="SUPFAM" id="SSF46689">
    <property type="entry name" value="Homeodomain-like"/>
    <property type="match status" value="1"/>
</dbReference>
<keyword evidence="5" id="KW-1185">Reference proteome</keyword>
<protein>
    <submittedName>
        <fullName evidence="4">TetR/AcrR family transcriptional regulator</fullName>
    </submittedName>
</protein>
<dbReference type="SUPFAM" id="SSF48498">
    <property type="entry name" value="Tetracyclin repressor-like, C-terminal domain"/>
    <property type="match status" value="1"/>
</dbReference>
<reference evidence="5" key="1">
    <citation type="journal article" date="2019" name="Int. J. Syst. Evol. Microbiol.">
        <title>The Global Catalogue of Microorganisms (GCM) 10K type strain sequencing project: providing services to taxonomists for standard genome sequencing and annotation.</title>
        <authorList>
            <consortium name="The Broad Institute Genomics Platform"/>
            <consortium name="The Broad Institute Genome Sequencing Center for Infectious Disease"/>
            <person name="Wu L."/>
            <person name="Ma J."/>
        </authorList>
    </citation>
    <scope>NUCLEOTIDE SEQUENCE [LARGE SCALE GENOMIC DNA]</scope>
    <source>
        <strain evidence="5">JCM 14234</strain>
    </source>
</reference>